<dbReference type="PROSITE" id="PS51898">
    <property type="entry name" value="TYR_RECOMBINASE"/>
    <property type="match status" value="1"/>
</dbReference>
<dbReference type="GO" id="GO:0006310">
    <property type="term" value="P:DNA recombination"/>
    <property type="evidence" value="ECO:0007669"/>
    <property type="project" value="UniProtKB-KW"/>
</dbReference>
<dbReference type="InterPro" id="IPR002104">
    <property type="entry name" value="Integrase_catalytic"/>
</dbReference>
<evidence type="ECO:0000259" key="2">
    <source>
        <dbReference type="PROSITE" id="PS51898"/>
    </source>
</evidence>
<dbReference type="InterPro" id="IPR013762">
    <property type="entry name" value="Integrase-like_cat_sf"/>
</dbReference>
<evidence type="ECO:0000256" key="1">
    <source>
        <dbReference type="ARBA" id="ARBA00023172"/>
    </source>
</evidence>
<dbReference type="InterPro" id="IPR011010">
    <property type="entry name" value="DNA_brk_join_enz"/>
</dbReference>
<dbReference type="OrthoDB" id="107900at2"/>
<dbReference type="GO" id="GO:0015074">
    <property type="term" value="P:DNA integration"/>
    <property type="evidence" value="ECO:0007669"/>
    <property type="project" value="InterPro"/>
</dbReference>
<dbReference type="EMBL" id="RHHQ01000012">
    <property type="protein sequence ID" value="RNB87208.1"/>
    <property type="molecule type" value="Genomic_DNA"/>
</dbReference>
<accession>A0A3M8DGU4</accession>
<protein>
    <recommendedName>
        <fullName evidence="2">Tyr recombinase domain-containing protein</fullName>
    </recommendedName>
</protein>
<gene>
    <name evidence="3" type="ORF">EDM56_16150</name>
</gene>
<feature type="domain" description="Tyr recombinase" evidence="2">
    <location>
        <begin position="1"/>
        <end position="79"/>
    </location>
</feature>
<dbReference type="AlphaFoldDB" id="A0A3M8DGU4"/>
<dbReference type="SUPFAM" id="SSF56349">
    <property type="entry name" value="DNA breaking-rejoining enzymes"/>
    <property type="match status" value="1"/>
</dbReference>
<proteinExistence type="predicted"/>
<dbReference type="GO" id="GO:0003677">
    <property type="term" value="F:DNA binding"/>
    <property type="evidence" value="ECO:0007669"/>
    <property type="project" value="InterPro"/>
</dbReference>
<evidence type="ECO:0000313" key="4">
    <source>
        <dbReference type="Proteomes" id="UP000271031"/>
    </source>
</evidence>
<sequence length="88" mass="10226">MASNSIQTRVRSAIKKYGEMAGITGVRVSPHTLRHKFAKFYVLNGGDSFTLQKLLGHQDMTMVRRYIQMNDLDLQRQHEKFSPLNFLR</sequence>
<reference evidence="3 4" key="1">
    <citation type="submission" date="2018-10" db="EMBL/GenBank/DDBJ databases">
        <title>Phylogenomics of Brevibacillus.</title>
        <authorList>
            <person name="Dunlap C."/>
        </authorList>
    </citation>
    <scope>NUCLEOTIDE SEQUENCE [LARGE SCALE GENOMIC DNA]</scope>
    <source>
        <strain evidence="3 4">JCM 15716</strain>
    </source>
</reference>
<keyword evidence="4" id="KW-1185">Reference proteome</keyword>
<keyword evidence="1" id="KW-0233">DNA recombination</keyword>
<dbReference type="Proteomes" id="UP000271031">
    <property type="component" value="Unassembled WGS sequence"/>
</dbReference>
<dbReference type="Gene3D" id="1.10.443.10">
    <property type="entry name" value="Intergrase catalytic core"/>
    <property type="match status" value="1"/>
</dbReference>
<organism evidence="3 4">
    <name type="scientific">Brevibacillus fluminis</name>
    <dbReference type="NCBI Taxonomy" id="511487"/>
    <lineage>
        <taxon>Bacteria</taxon>
        <taxon>Bacillati</taxon>
        <taxon>Bacillota</taxon>
        <taxon>Bacilli</taxon>
        <taxon>Bacillales</taxon>
        <taxon>Paenibacillaceae</taxon>
        <taxon>Brevibacillus</taxon>
    </lineage>
</organism>
<evidence type="ECO:0000313" key="3">
    <source>
        <dbReference type="EMBL" id="RNB87208.1"/>
    </source>
</evidence>
<dbReference type="RefSeq" id="WP_122918907.1">
    <property type="nucleotide sequence ID" value="NZ_RHHQ01000012.1"/>
</dbReference>
<name>A0A3M8DGU4_9BACL</name>
<comment type="caution">
    <text evidence="3">The sequence shown here is derived from an EMBL/GenBank/DDBJ whole genome shotgun (WGS) entry which is preliminary data.</text>
</comment>
<dbReference type="Pfam" id="PF00589">
    <property type="entry name" value="Phage_integrase"/>
    <property type="match status" value="1"/>
</dbReference>